<evidence type="ECO:0000313" key="2">
    <source>
        <dbReference type="EMBL" id="MDQ4213239.1"/>
    </source>
</evidence>
<dbReference type="InterPro" id="IPR006311">
    <property type="entry name" value="TAT_signal"/>
</dbReference>
<comment type="caution">
    <text evidence="2">The sequence shown here is derived from an EMBL/GenBank/DDBJ whole genome shotgun (WGS) entry which is preliminary data.</text>
</comment>
<dbReference type="Gene3D" id="3.20.20.80">
    <property type="entry name" value="Glycosidases"/>
    <property type="match status" value="1"/>
</dbReference>
<protein>
    <recommendedName>
        <fullName evidence="1">Cytosolic endo-beta-N-acetylglucosaminidase TIM barrel domain-containing protein</fullName>
    </recommendedName>
</protein>
<reference evidence="2 3" key="1">
    <citation type="submission" date="2023-08" db="EMBL/GenBank/DDBJ databases">
        <title>Microbacterium sp. nov., isolated from a waste landfill.</title>
        <authorList>
            <person name="Wen W."/>
        </authorList>
    </citation>
    <scope>NUCLEOTIDE SEQUENCE [LARGE SCALE GENOMIC DNA]</scope>
    <source>
        <strain evidence="2 3">ASV81</strain>
    </source>
</reference>
<dbReference type="PANTHER" id="PTHR13246:SF1">
    <property type="entry name" value="CYTOSOLIC ENDO-BETA-N-ACETYLGLUCOSAMINIDASE"/>
    <property type="match status" value="1"/>
</dbReference>
<name>A0ABU0XDP5_9MICO</name>
<evidence type="ECO:0000259" key="1">
    <source>
        <dbReference type="Pfam" id="PF03644"/>
    </source>
</evidence>
<dbReference type="Pfam" id="PF03644">
    <property type="entry name" value="Glyco_hydro_85"/>
    <property type="match status" value="1"/>
</dbReference>
<evidence type="ECO:0000313" key="3">
    <source>
        <dbReference type="Proteomes" id="UP001230289"/>
    </source>
</evidence>
<accession>A0ABU0XDP5</accession>
<proteinExistence type="predicted"/>
<dbReference type="PANTHER" id="PTHR13246">
    <property type="entry name" value="ENDO BETA N-ACETYLGLUCOSAMINIDASE"/>
    <property type="match status" value="1"/>
</dbReference>
<gene>
    <name evidence="2" type="ORF">RBR11_04860</name>
</gene>
<keyword evidence="3" id="KW-1185">Reference proteome</keyword>
<dbReference type="Gene3D" id="2.60.120.260">
    <property type="entry name" value="Galactose-binding domain-like"/>
    <property type="match status" value="1"/>
</dbReference>
<dbReference type="InterPro" id="IPR032979">
    <property type="entry name" value="ENGase"/>
</dbReference>
<dbReference type="EMBL" id="JAVFCB010000002">
    <property type="protein sequence ID" value="MDQ4213239.1"/>
    <property type="molecule type" value="Genomic_DNA"/>
</dbReference>
<dbReference type="Proteomes" id="UP001230289">
    <property type="component" value="Unassembled WGS sequence"/>
</dbReference>
<sequence length="707" mass="76240">MTEIDRRTFLTVGGVGLTALLAGSPGAAYGATTTRAVVGGTAAAAGGAAPVPASGGTPPGPYTFGWAADDLLAFDPAQTPWARHLRCLIPRATRIAPFAATQAHPDLDPAVQLSTLTIDDAGSIYEGHNQPIGLEPQVYTQRFWPYIDIWGTWHGQVKGSAPIEMIDGKRAPGRPYGVIDIPNPGWTEAAHKNGALSIGGWFWPRPVAFDAFLVQNGDGSFPVADKMIEIRKYFGFDGLFINQEGSVSAAQIATFKDFLRYLKRTDPDFYLQGYDSADFDKGFVTYENRLSANNLRWLGTADAPMYDSIFMNYWWQATTGGADRDLSKSAASAVAAGHDPRKVGFAGVEHQKGGFRPEEDFGSVAGPGKPAPTSVALFVDSQIWLNGSWNGTTSTVEGRSTYRDLEQRFWSGPTGNPVSSGRLEPRTPPYRTDTLNYRQWDGIAHWIAERSPYGELPIATDFNVGVGSSFFLDGAKVRETGWDNMGCADRALTWQFWTEEGLAVTLDESVSFGSGHSLALHGGGVIHLFKTDLTTQKAMAVDIRAQGLQAIEVGITWQDAPSGIDWHALSKSDASTWDTWTGEVDVLGRRIARISLRTAGDGHLGRVSLRAAGKPLKPALPTAFQVADAGDAGNGRRHLSFGWDLQSDALGYDVLQIGDSGTTWLGRVHRDVFFAEAVDPAAGRQFQLVAFGADLHRSAPVKATLSV</sequence>
<dbReference type="PROSITE" id="PS51318">
    <property type="entry name" value="TAT"/>
    <property type="match status" value="1"/>
</dbReference>
<feature type="domain" description="Cytosolic endo-beta-N-acetylglucosaminidase TIM barrel" evidence="1">
    <location>
        <begin position="136"/>
        <end position="470"/>
    </location>
</feature>
<dbReference type="InterPro" id="IPR005201">
    <property type="entry name" value="TIM_ENGase"/>
</dbReference>
<organism evidence="2 3">
    <name type="scientific">Microbacterium capsulatum</name>
    <dbReference type="NCBI Taxonomy" id="3041921"/>
    <lineage>
        <taxon>Bacteria</taxon>
        <taxon>Bacillati</taxon>
        <taxon>Actinomycetota</taxon>
        <taxon>Actinomycetes</taxon>
        <taxon>Micrococcales</taxon>
        <taxon>Microbacteriaceae</taxon>
        <taxon>Microbacterium</taxon>
    </lineage>
</organism>
<dbReference type="RefSeq" id="WP_308488172.1">
    <property type="nucleotide sequence ID" value="NZ_JAVFCB010000002.1"/>
</dbReference>